<evidence type="ECO:0000259" key="3">
    <source>
        <dbReference type="Pfam" id="PF00296"/>
    </source>
</evidence>
<organism evidence="4 5">
    <name type="scientific">Pseudomonas fulva</name>
    <dbReference type="NCBI Taxonomy" id="47880"/>
    <lineage>
        <taxon>Bacteria</taxon>
        <taxon>Pseudomonadati</taxon>
        <taxon>Pseudomonadota</taxon>
        <taxon>Gammaproteobacteria</taxon>
        <taxon>Pseudomonadales</taxon>
        <taxon>Pseudomonadaceae</taxon>
        <taxon>Pseudomonas</taxon>
    </lineage>
</organism>
<dbReference type="InterPro" id="IPR050766">
    <property type="entry name" value="Bact_Lucif_Oxidored"/>
</dbReference>
<gene>
    <name evidence="4" type="ORF">IZU98_11175</name>
</gene>
<dbReference type="CDD" id="cd00347">
    <property type="entry name" value="Flavin_utilizing_monoxygenases"/>
    <property type="match status" value="1"/>
</dbReference>
<feature type="domain" description="Luciferase-like" evidence="3">
    <location>
        <begin position="11"/>
        <end position="293"/>
    </location>
</feature>
<dbReference type="GO" id="GO:0005829">
    <property type="term" value="C:cytosol"/>
    <property type="evidence" value="ECO:0007669"/>
    <property type="project" value="TreeGrafter"/>
</dbReference>
<dbReference type="AlphaFoldDB" id="A0A7S9LBR4"/>
<protein>
    <recommendedName>
        <fullName evidence="2">Luciferase-like monooxygenase</fullName>
    </recommendedName>
</protein>
<dbReference type="Pfam" id="PF00296">
    <property type="entry name" value="Bac_luciferase"/>
    <property type="match status" value="1"/>
</dbReference>
<dbReference type="PANTHER" id="PTHR30137">
    <property type="entry name" value="LUCIFERASE-LIKE MONOOXYGENASE"/>
    <property type="match status" value="1"/>
</dbReference>
<evidence type="ECO:0000313" key="4">
    <source>
        <dbReference type="EMBL" id="QPH51202.1"/>
    </source>
</evidence>
<dbReference type="PANTHER" id="PTHR30137:SF6">
    <property type="entry name" value="LUCIFERASE-LIKE MONOOXYGENASE"/>
    <property type="match status" value="1"/>
</dbReference>
<reference evidence="4 5" key="1">
    <citation type="submission" date="2020-11" db="EMBL/GenBank/DDBJ databases">
        <title>Pseudomonas fulva producing VIM-24.</title>
        <authorList>
            <person name="Liu S."/>
        </authorList>
    </citation>
    <scope>NUCLEOTIDE SEQUENCE [LARGE SCALE GENOMIC DNA]</scope>
    <source>
        <strain evidence="4 5">ZDHY414</strain>
    </source>
</reference>
<dbReference type="GO" id="GO:0016705">
    <property type="term" value="F:oxidoreductase activity, acting on paired donors, with incorporation or reduction of molecular oxygen"/>
    <property type="evidence" value="ECO:0007669"/>
    <property type="project" value="InterPro"/>
</dbReference>
<evidence type="ECO:0000256" key="2">
    <source>
        <dbReference type="ARBA" id="ARBA00074555"/>
    </source>
</evidence>
<dbReference type="NCBIfam" id="TIGR03558">
    <property type="entry name" value="oxido_grp_1"/>
    <property type="match status" value="1"/>
</dbReference>
<accession>A0A7S9LBR4</accession>
<dbReference type="SUPFAM" id="SSF51679">
    <property type="entry name" value="Bacterial luciferase-like"/>
    <property type="match status" value="1"/>
</dbReference>
<dbReference type="FunFam" id="3.20.20.30:FF:000002">
    <property type="entry name" value="LLM class flavin-dependent oxidoreductase"/>
    <property type="match status" value="1"/>
</dbReference>
<dbReference type="Proteomes" id="UP000594430">
    <property type="component" value="Chromosome"/>
</dbReference>
<proteinExistence type="predicted"/>
<sequence>MIPLSILELGRVRQGFDRRTALEDARTLAQHAERLGYQRIWVAEHHNSPAVTTAATSVVLSHIAAGTSRIRIGAGGVMLPNHAPYVIAEQFGTLETLYPGRVDLGLGRAPGTDQMTLRALRRDFSSAENFPQDVLELQGFLASNGQAQRIEAVPGSGTNVPLWILGSSLFGARLAASLGLPYAFGSQFAPQALPQALKVYRQSFQPSEQLRKPYALIGVNVVAAETDTEARILATSQQMTFADMFRGKPSLLKPPIEDIEAYRTPRERAQTDQMLSCSVIGSAETVRDGLNQLVLDTQADELMIVSDIFDFDKRVRSLEIIAQAAA</sequence>
<dbReference type="RefSeq" id="WP_028687541.1">
    <property type="nucleotide sequence ID" value="NZ_CP064943.1"/>
</dbReference>
<dbReference type="Gene3D" id="3.20.20.30">
    <property type="entry name" value="Luciferase-like domain"/>
    <property type="match status" value="1"/>
</dbReference>
<evidence type="ECO:0000313" key="5">
    <source>
        <dbReference type="Proteomes" id="UP000594430"/>
    </source>
</evidence>
<dbReference type="EMBL" id="CP064946">
    <property type="protein sequence ID" value="QPH51202.1"/>
    <property type="molecule type" value="Genomic_DNA"/>
</dbReference>
<dbReference type="InterPro" id="IPR011251">
    <property type="entry name" value="Luciferase-like_dom"/>
</dbReference>
<name>A0A7S9LBR4_9PSED</name>
<dbReference type="InterPro" id="IPR036661">
    <property type="entry name" value="Luciferase-like_sf"/>
</dbReference>
<comment type="similarity">
    <text evidence="1">To bacterial alkanal monooxygenase alpha and beta chains.</text>
</comment>
<dbReference type="InterPro" id="IPR019949">
    <property type="entry name" value="CmoO-like"/>
</dbReference>
<evidence type="ECO:0000256" key="1">
    <source>
        <dbReference type="ARBA" id="ARBA00007789"/>
    </source>
</evidence>